<dbReference type="PANTHER" id="PTHR12411">
    <property type="entry name" value="CYSTEINE PROTEASE FAMILY C1-RELATED"/>
    <property type="match status" value="1"/>
</dbReference>
<dbReference type="GO" id="GO:0004197">
    <property type="term" value="F:cysteine-type endopeptidase activity"/>
    <property type="evidence" value="ECO:0007669"/>
    <property type="project" value="InterPro"/>
</dbReference>
<keyword evidence="3 8" id="KW-0732">Signal</keyword>
<reference evidence="10 11" key="1">
    <citation type="submission" date="2019-08" db="EMBL/GenBank/DDBJ databases">
        <title>The genome of the soybean aphid Biotype 1, its phylome, world population structure and adaptation to the North American continent.</title>
        <authorList>
            <person name="Giordano R."/>
            <person name="Donthu R.K."/>
            <person name="Hernandez A.G."/>
            <person name="Wright C.L."/>
            <person name="Zimin A.V."/>
        </authorList>
    </citation>
    <scope>NUCLEOTIDE SEQUENCE [LARGE SCALE GENOMIC DNA]</scope>
    <source>
        <tissue evidence="10">Whole aphids</tissue>
    </source>
</reference>
<dbReference type="InterPro" id="IPR025661">
    <property type="entry name" value="Pept_asp_AS"/>
</dbReference>
<dbReference type="CDD" id="cd02620">
    <property type="entry name" value="Peptidase_C1A_CathepsinB"/>
    <property type="match status" value="1"/>
</dbReference>
<dbReference type="Pfam" id="PF08127">
    <property type="entry name" value="Propeptide_C1"/>
    <property type="match status" value="1"/>
</dbReference>
<keyword evidence="2" id="KW-0645">Protease</keyword>
<dbReference type="InterPro" id="IPR025660">
    <property type="entry name" value="Pept_his_AS"/>
</dbReference>
<dbReference type="PROSITE" id="PS00139">
    <property type="entry name" value="THIOL_PROTEASE_CYS"/>
    <property type="match status" value="1"/>
</dbReference>
<accession>A0A6G0U9C0</accession>
<dbReference type="InterPro" id="IPR000668">
    <property type="entry name" value="Peptidase_C1A_C"/>
</dbReference>
<name>A0A6G0U9C0_APHGL</name>
<dbReference type="Proteomes" id="UP000475862">
    <property type="component" value="Unassembled WGS sequence"/>
</dbReference>
<evidence type="ECO:0000256" key="4">
    <source>
        <dbReference type="ARBA" id="ARBA00022801"/>
    </source>
</evidence>
<dbReference type="InterPro" id="IPR012599">
    <property type="entry name" value="Propeptide_C1A"/>
</dbReference>
<feature type="chain" id="PRO_5026160041" description="Peptidase C1A papain C-terminal domain-containing protein" evidence="8">
    <location>
        <begin position="21"/>
        <end position="346"/>
    </location>
</feature>
<dbReference type="InterPro" id="IPR000169">
    <property type="entry name" value="Pept_cys_AS"/>
</dbReference>
<evidence type="ECO:0000256" key="6">
    <source>
        <dbReference type="ARBA" id="ARBA00023145"/>
    </source>
</evidence>
<dbReference type="GO" id="GO:0006508">
    <property type="term" value="P:proteolysis"/>
    <property type="evidence" value="ECO:0007669"/>
    <property type="project" value="UniProtKB-KW"/>
</dbReference>
<keyword evidence="5" id="KW-0788">Thiol protease</keyword>
<comment type="caution">
    <text evidence="10">The sequence shown here is derived from an EMBL/GenBank/DDBJ whole genome shotgun (WGS) entry which is preliminary data.</text>
</comment>
<dbReference type="PRINTS" id="PR00705">
    <property type="entry name" value="PAPAIN"/>
</dbReference>
<organism evidence="10 11">
    <name type="scientific">Aphis glycines</name>
    <name type="common">Soybean aphid</name>
    <dbReference type="NCBI Taxonomy" id="307491"/>
    <lineage>
        <taxon>Eukaryota</taxon>
        <taxon>Metazoa</taxon>
        <taxon>Ecdysozoa</taxon>
        <taxon>Arthropoda</taxon>
        <taxon>Hexapoda</taxon>
        <taxon>Insecta</taxon>
        <taxon>Pterygota</taxon>
        <taxon>Neoptera</taxon>
        <taxon>Paraneoptera</taxon>
        <taxon>Hemiptera</taxon>
        <taxon>Sternorrhyncha</taxon>
        <taxon>Aphidomorpha</taxon>
        <taxon>Aphidoidea</taxon>
        <taxon>Aphididae</taxon>
        <taxon>Aphidini</taxon>
        <taxon>Aphis</taxon>
        <taxon>Aphis</taxon>
    </lineage>
</organism>
<dbReference type="Pfam" id="PF00112">
    <property type="entry name" value="Peptidase_C1"/>
    <property type="match status" value="1"/>
</dbReference>
<dbReference type="OrthoDB" id="640249at2759"/>
<sequence>MFKPMIFTLAGVLIFGFGHCDDAIRDDMHPLSDDFIDHINSIQDYWSAGRNFHKDTSLSYIKGLMGVHEMNKHYPKLEQLLSYTDAVTDLPENFDAREHWPNCPTIREVRDQGSCGSCWAFGAVEAMSDRVCIHSNGTKNFYFSAENLVSCCWTCGFGCNGGFPGAAWNYWKNKGIVSGGPYGSKLGCIPYEIAPCEHHVNGTRGPCKEGGKTPKCVKKCEDGYKVPYEKDLHRGKIAYSISNDVDQIRQEIYRNGPVEGAFTVYEDFVNYRAGVYKHVAGKALGGHAIRILGWGVQKDDKNGNIPYWLIANSWNTDWGSNGFFKILRGSDECGIEGQINAGLPAY</sequence>
<keyword evidence="6" id="KW-0865">Zymogen</keyword>
<dbReference type="PROSITE" id="PS00640">
    <property type="entry name" value="THIOL_PROTEASE_ASN"/>
    <property type="match status" value="1"/>
</dbReference>
<evidence type="ECO:0000256" key="1">
    <source>
        <dbReference type="ARBA" id="ARBA00008455"/>
    </source>
</evidence>
<evidence type="ECO:0000256" key="7">
    <source>
        <dbReference type="ARBA" id="ARBA00023157"/>
    </source>
</evidence>
<dbReference type="SUPFAM" id="SSF54001">
    <property type="entry name" value="Cysteine proteinases"/>
    <property type="match status" value="1"/>
</dbReference>
<dbReference type="AlphaFoldDB" id="A0A6G0U9C0"/>
<dbReference type="EMBL" id="VYZN01000001">
    <property type="protein sequence ID" value="KAE9544816.1"/>
    <property type="molecule type" value="Genomic_DNA"/>
</dbReference>
<evidence type="ECO:0000256" key="5">
    <source>
        <dbReference type="ARBA" id="ARBA00022807"/>
    </source>
</evidence>
<evidence type="ECO:0000256" key="8">
    <source>
        <dbReference type="SAM" id="SignalP"/>
    </source>
</evidence>
<gene>
    <name evidence="10" type="ORF">AGLY_000358</name>
</gene>
<feature type="domain" description="Peptidase C1A papain C-terminal" evidence="9">
    <location>
        <begin position="90"/>
        <end position="343"/>
    </location>
</feature>
<keyword evidence="4" id="KW-0378">Hydrolase</keyword>
<dbReference type="InterPro" id="IPR013128">
    <property type="entry name" value="Peptidase_C1A"/>
</dbReference>
<proteinExistence type="inferred from homology"/>
<dbReference type="PROSITE" id="PS00639">
    <property type="entry name" value="THIOL_PROTEASE_HIS"/>
    <property type="match status" value="1"/>
</dbReference>
<feature type="signal peptide" evidence="8">
    <location>
        <begin position="1"/>
        <end position="20"/>
    </location>
</feature>
<evidence type="ECO:0000259" key="9">
    <source>
        <dbReference type="SMART" id="SM00645"/>
    </source>
</evidence>
<protein>
    <recommendedName>
        <fullName evidence="9">Peptidase C1A papain C-terminal domain-containing protein</fullName>
    </recommendedName>
</protein>
<dbReference type="InterPro" id="IPR038765">
    <property type="entry name" value="Papain-like_cys_pep_sf"/>
</dbReference>
<evidence type="ECO:0000313" key="10">
    <source>
        <dbReference type="EMBL" id="KAE9544816.1"/>
    </source>
</evidence>
<dbReference type="FunFam" id="3.90.70.10:FF:000031">
    <property type="entry name" value="Cathepsin B"/>
    <property type="match status" value="1"/>
</dbReference>
<evidence type="ECO:0000256" key="3">
    <source>
        <dbReference type="ARBA" id="ARBA00022729"/>
    </source>
</evidence>
<dbReference type="Gene3D" id="3.90.70.10">
    <property type="entry name" value="Cysteine proteinases"/>
    <property type="match status" value="1"/>
</dbReference>
<comment type="similarity">
    <text evidence="1">Belongs to the peptidase C1 family.</text>
</comment>
<evidence type="ECO:0000256" key="2">
    <source>
        <dbReference type="ARBA" id="ARBA00022670"/>
    </source>
</evidence>
<keyword evidence="11" id="KW-1185">Reference proteome</keyword>
<dbReference type="SMART" id="SM00645">
    <property type="entry name" value="Pept_C1"/>
    <property type="match status" value="1"/>
</dbReference>
<keyword evidence="7" id="KW-1015">Disulfide bond</keyword>
<evidence type="ECO:0000313" key="11">
    <source>
        <dbReference type="Proteomes" id="UP000475862"/>
    </source>
</evidence>